<dbReference type="OrthoDB" id="2735026at2"/>
<evidence type="ECO:0000256" key="1">
    <source>
        <dbReference type="SAM" id="Phobius"/>
    </source>
</evidence>
<feature type="transmembrane region" description="Helical" evidence="1">
    <location>
        <begin position="6"/>
        <end position="27"/>
    </location>
</feature>
<name>A0A1H9U033_9BACI</name>
<dbReference type="Proteomes" id="UP000199318">
    <property type="component" value="Unassembled WGS sequence"/>
</dbReference>
<keyword evidence="1" id="KW-0472">Membrane</keyword>
<evidence type="ECO:0000313" key="2">
    <source>
        <dbReference type="EMBL" id="SES03020.1"/>
    </source>
</evidence>
<organism evidence="2 3">
    <name type="scientific">Salisediminibacterium halotolerans</name>
    <dbReference type="NCBI Taxonomy" id="517425"/>
    <lineage>
        <taxon>Bacteria</taxon>
        <taxon>Bacillati</taxon>
        <taxon>Bacillota</taxon>
        <taxon>Bacilli</taxon>
        <taxon>Bacillales</taxon>
        <taxon>Bacillaceae</taxon>
        <taxon>Salisediminibacterium</taxon>
    </lineage>
</organism>
<evidence type="ECO:0008006" key="4">
    <source>
        <dbReference type="Google" id="ProtNLM"/>
    </source>
</evidence>
<dbReference type="AlphaFoldDB" id="A0A1H9U033"/>
<dbReference type="EMBL" id="FOGV01000012">
    <property type="protein sequence ID" value="SES03020.1"/>
    <property type="molecule type" value="Genomic_DNA"/>
</dbReference>
<dbReference type="RefSeq" id="WP_093072895.1">
    <property type="nucleotide sequence ID" value="NZ_BJVE01000064.1"/>
</dbReference>
<protein>
    <recommendedName>
        <fullName evidence="4">Sigma-w pathway protein ysdB</fullName>
    </recommendedName>
</protein>
<evidence type="ECO:0000313" key="3">
    <source>
        <dbReference type="Proteomes" id="UP000199318"/>
    </source>
</evidence>
<keyword evidence="1" id="KW-1133">Transmembrane helix</keyword>
<reference evidence="3" key="1">
    <citation type="submission" date="2016-10" db="EMBL/GenBank/DDBJ databases">
        <authorList>
            <person name="de Groot N.N."/>
        </authorList>
    </citation>
    <scope>NUCLEOTIDE SEQUENCE [LARGE SCALE GENOMIC DNA]</scope>
    <source>
        <strain evidence="3">10nlg</strain>
    </source>
</reference>
<sequence length="137" mass="16215">MFHIILFRLVLFIAVSIIIYSIVKYFADPARKLEKARNQGDFFVLDDPDNIRKNLLLTYNRAIFEGEKFLGTAGDTFEVTTIMVWTDDVDELHGMNIRDFSFIEKELMLRYPKAQIQWRSPVKEWVKRLQQKNPPES</sequence>
<keyword evidence="1" id="KW-0812">Transmembrane</keyword>
<comment type="caution">
    <text evidence="2">The sequence shown here is derived from an EMBL/GenBank/DDBJ whole genome shotgun (WGS) entry which is preliminary data.</text>
</comment>
<keyword evidence="3" id="KW-1185">Reference proteome</keyword>
<accession>A0A1H9U033</accession>
<gene>
    <name evidence="2" type="ORF">SAMN05444126_11220</name>
</gene>
<proteinExistence type="predicted"/>
<dbReference type="STRING" id="1464123.SAMN05444126_11220"/>